<dbReference type="Proteomes" id="UP001352852">
    <property type="component" value="Unassembled WGS sequence"/>
</dbReference>
<evidence type="ECO:0000313" key="3">
    <source>
        <dbReference type="Proteomes" id="UP001352852"/>
    </source>
</evidence>
<feature type="region of interest" description="Disordered" evidence="1">
    <location>
        <begin position="1"/>
        <end position="80"/>
    </location>
</feature>
<keyword evidence="3" id="KW-1185">Reference proteome</keyword>
<comment type="caution">
    <text evidence="2">The sequence shown here is derived from an EMBL/GenBank/DDBJ whole genome shotgun (WGS) entry which is preliminary data.</text>
</comment>
<feature type="non-terminal residue" evidence="2">
    <location>
        <position position="1"/>
    </location>
</feature>
<dbReference type="EMBL" id="JAHUTJ010058232">
    <property type="protein sequence ID" value="MED6287036.1"/>
    <property type="molecule type" value="Genomic_DNA"/>
</dbReference>
<evidence type="ECO:0008006" key="4">
    <source>
        <dbReference type="Google" id="ProtNLM"/>
    </source>
</evidence>
<accession>A0ABU7EJ20</accession>
<evidence type="ECO:0000313" key="2">
    <source>
        <dbReference type="EMBL" id="MED6287036.1"/>
    </source>
</evidence>
<name>A0ABU7EJ20_9TELE</name>
<reference evidence="2 3" key="1">
    <citation type="submission" date="2021-06" db="EMBL/GenBank/DDBJ databases">
        <authorList>
            <person name="Palmer J.M."/>
        </authorList>
    </citation>
    <scope>NUCLEOTIDE SEQUENCE [LARGE SCALE GENOMIC DNA]</scope>
    <source>
        <strain evidence="2 3">CL_MEX2019</strain>
        <tissue evidence="2">Muscle</tissue>
    </source>
</reference>
<gene>
    <name evidence="2" type="ORF">CHARACLAT_012329</name>
</gene>
<evidence type="ECO:0000256" key="1">
    <source>
        <dbReference type="SAM" id="MobiDB-lite"/>
    </source>
</evidence>
<proteinExistence type="predicted"/>
<sequence>AEAEATSVIQSAAEPPRVRNRWAEPQNPLTICSSFSPSPSRSQEEQREEEEEDFQPQSLDSLLGDEEDEGEEEEVLQTAGQNSTFILRPDCSATFSDGQVSLSLSLSLLSLWFFLGLKIHFLF</sequence>
<protein>
    <recommendedName>
        <fullName evidence="4">Leptin receptor</fullName>
    </recommendedName>
</protein>
<organism evidence="2 3">
    <name type="scientific">Characodon lateralis</name>
    <dbReference type="NCBI Taxonomy" id="208331"/>
    <lineage>
        <taxon>Eukaryota</taxon>
        <taxon>Metazoa</taxon>
        <taxon>Chordata</taxon>
        <taxon>Craniata</taxon>
        <taxon>Vertebrata</taxon>
        <taxon>Euteleostomi</taxon>
        <taxon>Actinopterygii</taxon>
        <taxon>Neopterygii</taxon>
        <taxon>Teleostei</taxon>
        <taxon>Neoteleostei</taxon>
        <taxon>Acanthomorphata</taxon>
        <taxon>Ovalentaria</taxon>
        <taxon>Atherinomorphae</taxon>
        <taxon>Cyprinodontiformes</taxon>
        <taxon>Goodeidae</taxon>
        <taxon>Characodon</taxon>
    </lineage>
</organism>
<feature type="compositionally biased region" description="Acidic residues" evidence="1">
    <location>
        <begin position="63"/>
        <end position="75"/>
    </location>
</feature>